<dbReference type="EC" id="3.4.24.-" evidence="9"/>
<sequence>MNAVGRKEESIFIRSLNEVSHWKPLSIGIIRQDEMLHLSSSVLDGLRSAVMQMQSLINVRHFPENDRLSVESLTSCITHWHLPIEKCFMETAYDWQKLNLIDVTKDINLKFYNVNFLLFLQVDIQRCYEDDTLLAAAAPCALINNNRPTAGRLMLCPLNRRWYSFQAIIDLFRHEIMHALGFGLITPGESFSSIPTTRKFYWTDETSSQRVTAIYMDFQDNAVIEARKHFGCQNLLGIEADGEDKIHLNEYIYGDELMTPFLSNGRNYLTKISASILEATKIGEKQWYKTNESLILAETKAYWYGRNWGCIFAERSCYEYIINQLSHRYQ</sequence>
<proteinExistence type="inferred from homology"/>
<evidence type="ECO:0000256" key="5">
    <source>
        <dbReference type="ARBA" id="ARBA00022833"/>
    </source>
</evidence>
<evidence type="ECO:0000256" key="6">
    <source>
        <dbReference type="ARBA" id="ARBA00023049"/>
    </source>
</evidence>
<keyword evidence="3 8" id="KW-0479">Metal-binding</keyword>
<feature type="binding site" evidence="8">
    <location>
        <position position="178"/>
    </location>
    <ligand>
        <name>Zn(2+)</name>
        <dbReference type="ChEBI" id="CHEBI:29105"/>
        <note>catalytic</note>
    </ligand>
</feature>
<evidence type="ECO:0000256" key="4">
    <source>
        <dbReference type="ARBA" id="ARBA00022801"/>
    </source>
</evidence>
<dbReference type="Pfam" id="PF01457">
    <property type="entry name" value="Peptidase_M8"/>
    <property type="match status" value="1"/>
</dbReference>
<dbReference type="EnsemblMetazoa" id="OVOC12604.1">
    <property type="protein sequence ID" value="OVOC12604.1"/>
    <property type="gene ID" value="WBGene00249413"/>
</dbReference>
<dbReference type="AlphaFoldDB" id="A0A8R1TN52"/>
<keyword evidence="6 8" id="KW-0482">Metalloprotease</keyword>
<dbReference type="Gene3D" id="3.10.170.20">
    <property type="match status" value="1"/>
</dbReference>
<dbReference type="GO" id="GO:0005737">
    <property type="term" value="C:cytoplasm"/>
    <property type="evidence" value="ECO:0007669"/>
    <property type="project" value="TreeGrafter"/>
</dbReference>
<name>A0A8R1TN52_ONCVO</name>
<keyword evidence="5 8" id="KW-0862">Zinc</keyword>
<comment type="similarity">
    <text evidence="1 9">Belongs to the peptidase M8 family.</text>
</comment>
<dbReference type="InterPro" id="IPR001577">
    <property type="entry name" value="Peptidase_M8"/>
</dbReference>
<evidence type="ECO:0000256" key="8">
    <source>
        <dbReference type="PIRSR" id="PIRSR601577-2"/>
    </source>
</evidence>
<dbReference type="GO" id="GO:0004222">
    <property type="term" value="F:metalloendopeptidase activity"/>
    <property type="evidence" value="ECO:0007669"/>
    <property type="project" value="UniProtKB-UniRule"/>
</dbReference>
<dbReference type="EMBL" id="CMVM020000547">
    <property type="status" value="NOT_ANNOTATED_CDS"/>
    <property type="molecule type" value="Genomic_DNA"/>
</dbReference>
<dbReference type="GO" id="GO:0046872">
    <property type="term" value="F:metal ion binding"/>
    <property type="evidence" value="ECO:0007669"/>
    <property type="project" value="UniProtKB-KW"/>
</dbReference>
<dbReference type="PANTHER" id="PTHR10942">
    <property type="entry name" value="LEISHMANOLYSIN-LIKE PEPTIDASE"/>
    <property type="match status" value="1"/>
</dbReference>
<dbReference type="SUPFAM" id="SSF55486">
    <property type="entry name" value="Metalloproteases ('zincins'), catalytic domain"/>
    <property type="match status" value="1"/>
</dbReference>
<evidence type="ECO:0000256" key="7">
    <source>
        <dbReference type="PIRSR" id="PIRSR601577-1"/>
    </source>
</evidence>
<evidence type="ECO:0000313" key="11">
    <source>
        <dbReference type="Proteomes" id="UP000024404"/>
    </source>
</evidence>
<feature type="binding site" evidence="8">
    <location>
        <position position="174"/>
    </location>
    <ligand>
        <name>Zn(2+)</name>
        <dbReference type="ChEBI" id="CHEBI:29105"/>
        <note>catalytic</note>
    </ligand>
</feature>
<evidence type="ECO:0000256" key="2">
    <source>
        <dbReference type="ARBA" id="ARBA00022670"/>
    </source>
</evidence>
<evidence type="ECO:0000256" key="3">
    <source>
        <dbReference type="ARBA" id="ARBA00022723"/>
    </source>
</evidence>
<comment type="cofactor">
    <cofactor evidence="8 9">
        <name>Zn(2+)</name>
        <dbReference type="ChEBI" id="CHEBI:29105"/>
    </cofactor>
    <text evidence="8 9">Binds 1 zinc ion per subunit.</text>
</comment>
<feature type="active site" evidence="7">
    <location>
        <position position="175"/>
    </location>
</feature>
<feature type="binding site" evidence="8">
    <location>
        <position position="247"/>
    </location>
    <ligand>
        <name>Zn(2+)</name>
        <dbReference type="ChEBI" id="CHEBI:29105"/>
        <note>catalytic</note>
    </ligand>
</feature>
<keyword evidence="4 9" id="KW-0378">Hydrolase</keyword>
<evidence type="ECO:0000256" key="1">
    <source>
        <dbReference type="ARBA" id="ARBA00005860"/>
    </source>
</evidence>
<dbReference type="Proteomes" id="UP000024404">
    <property type="component" value="Unassembled WGS sequence"/>
</dbReference>
<reference evidence="11" key="1">
    <citation type="submission" date="2013-10" db="EMBL/GenBank/DDBJ databases">
        <title>Genome sequencing of Onchocerca volvulus.</title>
        <authorList>
            <person name="Cotton J."/>
            <person name="Tsai J."/>
            <person name="Stanley E."/>
            <person name="Tracey A."/>
            <person name="Holroyd N."/>
            <person name="Lustigman S."/>
            <person name="Berriman M."/>
        </authorList>
    </citation>
    <scope>NUCLEOTIDE SEQUENCE</scope>
</reference>
<dbReference type="Gene3D" id="3.90.132.10">
    <property type="entry name" value="Leishmanolysin , domain 2"/>
    <property type="match status" value="1"/>
</dbReference>
<evidence type="ECO:0000313" key="10">
    <source>
        <dbReference type="EnsemblMetazoa" id="OVOC12604.1"/>
    </source>
</evidence>
<keyword evidence="11" id="KW-1185">Reference proteome</keyword>
<keyword evidence="2 9" id="KW-0645">Protease</keyword>
<dbReference type="GO" id="GO:0007155">
    <property type="term" value="P:cell adhesion"/>
    <property type="evidence" value="ECO:0007669"/>
    <property type="project" value="InterPro"/>
</dbReference>
<dbReference type="GO" id="GO:0016020">
    <property type="term" value="C:membrane"/>
    <property type="evidence" value="ECO:0007669"/>
    <property type="project" value="InterPro"/>
</dbReference>
<reference evidence="10" key="2">
    <citation type="submission" date="2022-06" db="UniProtKB">
        <authorList>
            <consortium name="EnsemblMetazoa"/>
        </authorList>
    </citation>
    <scope>IDENTIFICATION</scope>
</reference>
<evidence type="ECO:0000256" key="9">
    <source>
        <dbReference type="RuleBase" id="RU366077"/>
    </source>
</evidence>
<protein>
    <recommendedName>
        <fullName evidence="9">Leishmanolysin-like peptidase</fullName>
        <ecNumber evidence="9">3.4.24.-</ecNumber>
    </recommendedName>
</protein>
<dbReference type="PANTHER" id="PTHR10942:SF44">
    <property type="entry name" value="LEISHMANOLYSIN-LIKE PEPTIDASE"/>
    <property type="match status" value="1"/>
</dbReference>
<organism evidence="10 11">
    <name type="scientific">Onchocerca volvulus</name>
    <dbReference type="NCBI Taxonomy" id="6282"/>
    <lineage>
        <taxon>Eukaryota</taxon>
        <taxon>Metazoa</taxon>
        <taxon>Ecdysozoa</taxon>
        <taxon>Nematoda</taxon>
        <taxon>Chromadorea</taxon>
        <taxon>Rhabditida</taxon>
        <taxon>Spirurina</taxon>
        <taxon>Spiruromorpha</taxon>
        <taxon>Filarioidea</taxon>
        <taxon>Onchocercidae</taxon>
        <taxon>Onchocerca</taxon>
    </lineage>
</organism>
<accession>A0A8R1TN52</accession>
<dbReference type="GO" id="GO:0006508">
    <property type="term" value="P:proteolysis"/>
    <property type="evidence" value="ECO:0007669"/>
    <property type="project" value="UniProtKB-KW"/>
</dbReference>